<dbReference type="Gene3D" id="3.90.226.10">
    <property type="entry name" value="2-enoyl-CoA Hydratase, Chain A, domain 1"/>
    <property type="match status" value="1"/>
</dbReference>
<organism evidence="3">
    <name type="scientific">freshwater metagenome</name>
    <dbReference type="NCBI Taxonomy" id="449393"/>
    <lineage>
        <taxon>unclassified sequences</taxon>
        <taxon>metagenomes</taxon>
        <taxon>ecological metagenomes</taxon>
    </lineage>
</organism>
<dbReference type="GO" id="GO:0016829">
    <property type="term" value="F:lyase activity"/>
    <property type="evidence" value="ECO:0007669"/>
    <property type="project" value="UniProtKB-KW"/>
</dbReference>
<dbReference type="Gene3D" id="1.10.12.10">
    <property type="entry name" value="Lyase 2-enoyl-coa Hydratase, Chain A, domain 2"/>
    <property type="match status" value="1"/>
</dbReference>
<dbReference type="PROSITE" id="PS00166">
    <property type="entry name" value="ENOYL_COA_HYDRATASE"/>
    <property type="match status" value="1"/>
</dbReference>
<dbReference type="CDD" id="cd06558">
    <property type="entry name" value="crotonase-like"/>
    <property type="match status" value="1"/>
</dbReference>
<dbReference type="GO" id="GO:0006635">
    <property type="term" value="P:fatty acid beta-oxidation"/>
    <property type="evidence" value="ECO:0007669"/>
    <property type="project" value="TreeGrafter"/>
</dbReference>
<evidence type="ECO:0000313" key="3">
    <source>
        <dbReference type="EMBL" id="CAB4894237.1"/>
    </source>
</evidence>
<evidence type="ECO:0000256" key="2">
    <source>
        <dbReference type="ARBA" id="ARBA00023239"/>
    </source>
</evidence>
<keyword evidence="2" id="KW-0456">Lyase</keyword>
<dbReference type="EMBL" id="CAFBMB010000031">
    <property type="protein sequence ID" value="CAB4894237.1"/>
    <property type="molecule type" value="Genomic_DNA"/>
</dbReference>
<evidence type="ECO:0000256" key="1">
    <source>
        <dbReference type="ARBA" id="ARBA00005254"/>
    </source>
</evidence>
<reference evidence="3" key="1">
    <citation type="submission" date="2020-05" db="EMBL/GenBank/DDBJ databases">
        <authorList>
            <person name="Chiriac C."/>
            <person name="Salcher M."/>
            <person name="Ghai R."/>
            <person name="Kavagutti S V."/>
        </authorList>
    </citation>
    <scope>NUCLEOTIDE SEQUENCE</scope>
</reference>
<dbReference type="AlphaFoldDB" id="A0A6J7FFL5"/>
<dbReference type="InterPro" id="IPR001753">
    <property type="entry name" value="Enoyl-CoA_hydra/iso"/>
</dbReference>
<protein>
    <submittedName>
        <fullName evidence="3">Unannotated protein</fullName>
    </submittedName>
</protein>
<name>A0A6J7FFL5_9ZZZZ</name>
<dbReference type="Pfam" id="PF00378">
    <property type="entry name" value="ECH_1"/>
    <property type="match status" value="1"/>
</dbReference>
<dbReference type="InterPro" id="IPR018376">
    <property type="entry name" value="Enoyl-CoA_hyd/isom_CS"/>
</dbReference>
<comment type="similarity">
    <text evidence="1">Belongs to the enoyl-CoA hydratase/isomerase family.</text>
</comment>
<sequence length="269" mass="29172">MTNNDAHTAESADEVIYEVRGHAAFIRINRPERRNALATSTVEAISSCFLRAADDDDVWAIVLTGTGDKAFCAGGDLKEMDDTARSGAQIHMPMTGPSRNMFEIILETYKPTIAAVNGAALAGGCELLLACDVRIAVDDVQIGLPEAKRGMGANFASVVLARMIPRAIAMEMLYTGKSIGALEARDLGLINRVVPRKDFDAAVQAFVDEITVNAPVSLRRYKEMAAKGWELPVAAALRLNAGPNPYLSEDRVEGVRAFVEKRPPVWKNR</sequence>
<dbReference type="PANTHER" id="PTHR11941:SF54">
    <property type="entry name" value="ENOYL-COA HYDRATASE, MITOCHONDRIAL"/>
    <property type="match status" value="1"/>
</dbReference>
<dbReference type="InterPro" id="IPR014748">
    <property type="entry name" value="Enoyl-CoA_hydra_C"/>
</dbReference>
<dbReference type="InterPro" id="IPR029045">
    <property type="entry name" value="ClpP/crotonase-like_dom_sf"/>
</dbReference>
<dbReference type="PANTHER" id="PTHR11941">
    <property type="entry name" value="ENOYL-COA HYDRATASE-RELATED"/>
    <property type="match status" value="1"/>
</dbReference>
<proteinExistence type="inferred from homology"/>
<gene>
    <name evidence="3" type="ORF">UFOPK3516_00596</name>
</gene>
<dbReference type="SUPFAM" id="SSF52096">
    <property type="entry name" value="ClpP/crotonase"/>
    <property type="match status" value="1"/>
</dbReference>
<accession>A0A6J7FFL5</accession>